<dbReference type="InterPro" id="IPR024618">
    <property type="entry name" value="DUF3857"/>
</dbReference>
<evidence type="ECO:0000256" key="1">
    <source>
        <dbReference type="SAM" id="Coils"/>
    </source>
</evidence>
<dbReference type="AlphaFoldDB" id="A0A1N7K794"/>
<dbReference type="STRING" id="373672.SAMN05421785_101311"/>
<evidence type="ECO:0008006" key="7">
    <source>
        <dbReference type="Google" id="ProtNLM"/>
    </source>
</evidence>
<feature type="domain" description="Transglutaminase-like" evidence="3">
    <location>
        <begin position="889"/>
        <end position="982"/>
    </location>
</feature>
<dbReference type="Pfam" id="PF12969">
    <property type="entry name" value="DUF3857"/>
    <property type="match status" value="1"/>
</dbReference>
<evidence type="ECO:0000313" key="6">
    <source>
        <dbReference type="Proteomes" id="UP000185781"/>
    </source>
</evidence>
<reference evidence="5 6" key="1">
    <citation type="submission" date="2017-01" db="EMBL/GenBank/DDBJ databases">
        <authorList>
            <person name="Mah S.A."/>
            <person name="Swanson W.J."/>
            <person name="Moy G.W."/>
            <person name="Vacquier V.D."/>
        </authorList>
    </citation>
    <scope>NUCLEOTIDE SEQUENCE [LARGE SCALE GENOMIC DNA]</scope>
    <source>
        <strain evidence="5 6">DSM 18014</strain>
    </source>
</reference>
<feature type="signal peptide" evidence="2">
    <location>
        <begin position="1"/>
        <end position="18"/>
    </location>
</feature>
<dbReference type="RefSeq" id="WP_084196330.1">
    <property type="nucleotide sequence ID" value="NZ_FTOV01000001.1"/>
</dbReference>
<keyword evidence="2" id="KW-0732">Signal</keyword>
<evidence type="ECO:0000259" key="4">
    <source>
        <dbReference type="Pfam" id="PF12969"/>
    </source>
</evidence>
<dbReference type="Gene3D" id="2.60.120.1130">
    <property type="match status" value="1"/>
</dbReference>
<dbReference type="InterPro" id="IPR011990">
    <property type="entry name" value="TPR-like_helical_dom_sf"/>
</dbReference>
<evidence type="ECO:0000259" key="3">
    <source>
        <dbReference type="Pfam" id="PF01841"/>
    </source>
</evidence>
<dbReference type="InterPro" id="IPR038765">
    <property type="entry name" value="Papain-like_cys_pep_sf"/>
</dbReference>
<dbReference type="Gene3D" id="3.10.620.30">
    <property type="match status" value="1"/>
</dbReference>
<gene>
    <name evidence="5" type="ORF">SAMN05421785_101311</name>
</gene>
<dbReference type="Pfam" id="PF01841">
    <property type="entry name" value="Transglut_core"/>
    <property type="match status" value="1"/>
</dbReference>
<dbReference type="EMBL" id="FTOV01000001">
    <property type="protein sequence ID" value="SIS57417.1"/>
    <property type="molecule type" value="Genomic_DNA"/>
</dbReference>
<dbReference type="SUPFAM" id="SSF48452">
    <property type="entry name" value="TPR-like"/>
    <property type="match status" value="1"/>
</dbReference>
<dbReference type="Proteomes" id="UP000185781">
    <property type="component" value="Unassembled WGS sequence"/>
</dbReference>
<sequence length="1249" mass="144202">MRKILISAVYFLSVSAFAQSKEQTKTWELLLNNKREEARNFYDKNLKAEKDKDFENLFLDALINEEMGEMIFDDTFVKNLANLKVDEFYLYPIYKKSFVIGDTDTNGLDDNSYKKIDFLAQDPIYGQNNSVIEYKSTLDRLRNNPKSADEYLTKIARIDKWQFAGVFENLNGSGLYNEYEPETYAKNDKLFNANSFGNVGWYNRKFPTNDGFEFFTNETEYGRGIIYAQSFIENPSERKILFEVDTNAEFRLFINDAEVLSSTSEGYSNLGSHLVEVTLPKGMNRILLKFDMKETKNAFMVVPFNENFQKITDLKYFNTYKEYQKSTASQLQAKELPLRFEKELKEKVVQNPKSFFYKYLLATGYLNNHQNDQAKEIIDDLLKTYPKASLIQGLLTAYYLNIEDKEKVNEVFKNIEINDSEYFLVPLLKMMDGEKFQNMSIQELEKSRDILNKTKAKSIGEFFDVVIAMRNRDMDKAKTHIANLKKSFANNEKFFTIFTTLEDIDKKDQSTTIKKFEEILAQKSSPDVMNTLFSMYQNANRVEDQKKILKKYIELYPSMNSFRTQYIDLLDDNFQNPEYGTELEDALANFPYSYTLLAAKAEYLAKLNKKSEAIQLAKLSLSHNTENEQMHKLVRDLDQTQDEIDQVSIKDLYKLVKDRRAKSAKGKKGVTTLLDEYIVNVYPEGGFKKRSTYAYEITSESGIEELKEYGINYYDDVLKSEIVKPDGSIIPGEKSSEQIVFTNLAVGDVILIQKESLERNSGRFYKDFNLSSYFNSEYPVTESIFTVITPENINYQVKSNNREVASTKKKIAGKLYQTWKLDNLEEVNFDEYYGPSYYDATISVTANSIKTWQEIANWYADLTKKSLVSDKVVEKAFKEIFPGGTSGLTETEKAEKIYNYIEKNVTYSSVDFRQSGYIPQKPSKTLATKLGDCKDLSTLFVILGNQAGLKSNLVLVQTNDNSVQRLILPNLSFNHCIVKVNLDGKETFLEMTDKFLPFNSTVKGNYKAKGLVINTDKTTGSADLIEIPVDNNSKAVFRTISEVSVNGDDQSFITKQFVMGEAKSYYNDFFQDSQTDESRKKNMEEIFGSTLDKVISVKNVKLIEGKDLTAKPLAYEVQFNIKDKPQSVGSLKIMKIPFASKPFTKEIVATEKRTTDIQYTKYEKENKYHEEIYLNIPESMKFIEIPENKTLAYNNFKYSITYELQKNNKLKIIRTADTPWDNIKASQYPEFKKFVEEAINADNQILGYK</sequence>
<evidence type="ECO:0000313" key="5">
    <source>
        <dbReference type="EMBL" id="SIS57417.1"/>
    </source>
</evidence>
<feature type="domain" description="DUF3857" evidence="4">
    <location>
        <begin position="739"/>
        <end position="825"/>
    </location>
</feature>
<keyword evidence="1" id="KW-0175">Coiled coil</keyword>
<dbReference type="Gene3D" id="2.60.40.3140">
    <property type="match status" value="1"/>
</dbReference>
<organism evidence="5 6">
    <name type="scientific">Chryseobacterium gambrini</name>
    <dbReference type="NCBI Taxonomy" id="373672"/>
    <lineage>
        <taxon>Bacteria</taxon>
        <taxon>Pseudomonadati</taxon>
        <taxon>Bacteroidota</taxon>
        <taxon>Flavobacteriia</taxon>
        <taxon>Flavobacteriales</taxon>
        <taxon>Weeksellaceae</taxon>
        <taxon>Chryseobacterium group</taxon>
        <taxon>Chryseobacterium</taxon>
    </lineage>
</organism>
<dbReference type="InterPro" id="IPR002931">
    <property type="entry name" value="Transglutaminase-like"/>
</dbReference>
<dbReference type="OrthoDB" id="98874at2"/>
<proteinExistence type="predicted"/>
<dbReference type="Gene3D" id="1.25.40.10">
    <property type="entry name" value="Tetratricopeptide repeat domain"/>
    <property type="match status" value="1"/>
</dbReference>
<dbReference type="SUPFAM" id="SSF54001">
    <property type="entry name" value="Cysteine proteinases"/>
    <property type="match status" value="1"/>
</dbReference>
<evidence type="ECO:0000256" key="2">
    <source>
        <dbReference type="SAM" id="SignalP"/>
    </source>
</evidence>
<name>A0A1N7K794_9FLAO</name>
<protein>
    <recommendedName>
        <fullName evidence="7">Transglutaminase-like superfamily protein</fullName>
    </recommendedName>
</protein>
<feature type="chain" id="PRO_5012094282" description="Transglutaminase-like superfamily protein" evidence="2">
    <location>
        <begin position="19"/>
        <end position="1249"/>
    </location>
</feature>
<feature type="coiled-coil region" evidence="1">
    <location>
        <begin position="623"/>
        <end position="650"/>
    </location>
</feature>
<accession>A0A1N7K794</accession>